<dbReference type="EMBL" id="WJIF01000006">
    <property type="protein sequence ID" value="MRG60435.1"/>
    <property type="molecule type" value="Genomic_DNA"/>
</dbReference>
<keyword evidence="3" id="KW-1185">Reference proteome</keyword>
<reference evidence="2 3" key="1">
    <citation type="submission" date="2019-10" db="EMBL/GenBank/DDBJ databases">
        <authorList>
            <person name="Nie G."/>
            <person name="Ming H."/>
            <person name="Yi B."/>
        </authorList>
    </citation>
    <scope>NUCLEOTIDE SEQUENCE [LARGE SCALE GENOMIC DNA]</scope>
    <source>
        <strain evidence="2 3">CFH 90414</strain>
    </source>
</reference>
<feature type="domain" description="Polysaccharide pyruvyl transferase" evidence="1">
    <location>
        <begin position="17"/>
        <end position="320"/>
    </location>
</feature>
<gene>
    <name evidence="2" type="ORF">GE115_11240</name>
</gene>
<dbReference type="AlphaFoldDB" id="A0A6I2F4P1"/>
<proteinExistence type="predicted"/>
<dbReference type="Pfam" id="PF04230">
    <property type="entry name" value="PS_pyruv_trans"/>
    <property type="match status" value="1"/>
</dbReference>
<sequence>MTSTPRVLIRTLPPSGNFGGVLQAYALQEVLRQLGASPVTDVSRADRPDGIRASTKYGIKSGFCRMPGADRIAPPAWHREVIKRERAKPLRPFVDQRIAMTAIYQRGRVNPAALAGTDVFLAGSDQVWRPGYGDVLSYLFDFAPSGATLASYAASFGRSDLDGYSPRVLEESRTLAQRFAAISVREADAIRICQERWGVDAVQHVDPTMLLTAEHYRDFAQTSEDDHSGRPYLLSFLLDQTSTMSAAVSHVTAALGIAHRDLLPRWPQRARELGRRAPGIPTVEQWLGAFADSSFVITDSFHGTVFAVLNRKPFITLANSFRGVARFTSLLGLLGLSDRLVYDGRADELNRAFDHVIDWGDVNARVDIERRRGREYLSSLLNASGSSSQTTFVDA</sequence>
<organism evidence="2 3">
    <name type="scientific">Agromyces agglutinans</name>
    <dbReference type="NCBI Taxonomy" id="2662258"/>
    <lineage>
        <taxon>Bacteria</taxon>
        <taxon>Bacillati</taxon>
        <taxon>Actinomycetota</taxon>
        <taxon>Actinomycetes</taxon>
        <taxon>Micrococcales</taxon>
        <taxon>Microbacteriaceae</taxon>
        <taxon>Agromyces</taxon>
    </lineage>
</organism>
<accession>A0A6I2F4P1</accession>
<protein>
    <recommendedName>
        <fullName evidence="1">Polysaccharide pyruvyl transferase domain-containing protein</fullName>
    </recommendedName>
</protein>
<name>A0A6I2F4P1_9MICO</name>
<evidence type="ECO:0000259" key="1">
    <source>
        <dbReference type="Pfam" id="PF04230"/>
    </source>
</evidence>
<evidence type="ECO:0000313" key="3">
    <source>
        <dbReference type="Proteomes" id="UP000431080"/>
    </source>
</evidence>
<dbReference type="Proteomes" id="UP000431080">
    <property type="component" value="Unassembled WGS sequence"/>
</dbReference>
<dbReference type="InterPro" id="IPR007345">
    <property type="entry name" value="Polysacch_pyruvyl_Trfase"/>
</dbReference>
<evidence type="ECO:0000313" key="2">
    <source>
        <dbReference type="EMBL" id="MRG60435.1"/>
    </source>
</evidence>
<comment type="caution">
    <text evidence="2">The sequence shown here is derived from an EMBL/GenBank/DDBJ whole genome shotgun (WGS) entry which is preliminary data.</text>
</comment>